<evidence type="ECO:0000256" key="1">
    <source>
        <dbReference type="SAM" id="SignalP"/>
    </source>
</evidence>
<reference evidence="4" key="1">
    <citation type="journal article" date="2019" name="Int. J. Syst. Evol. Microbiol.">
        <title>The Global Catalogue of Microorganisms (GCM) 10K type strain sequencing project: providing services to taxonomists for standard genome sequencing and annotation.</title>
        <authorList>
            <consortium name="The Broad Institute Genomics Platform"/>
            <consortium name="The Broad Institute Genome Sequencing Center for Infectious Disease"/>
            <person name="Wu L."/>
            <person name="Ma J."/>
        </authorList>
    </citation>
    <scope>NUCLEOTIDE SEQUENCE [LARGE SCALE GENOMIC DNA]</scope>
    <source>
        <strain evidence="4">JCM 3369</strain>
    </source>
</reference>
<feature type="domain" description="Peptidoglycan binding-like" evidence="2">
    <location>
        <begin position="184"/>
        <end position="238"/>
    </location>
</feature>
<dbReference type="Pfam" id="PF01471">
    <property type="entry name" value="PG_binding_1"/>
    <property type="match status" value="1"/>
</dbReference>
<accession>A0ABW4JZS6</accession>
<sequence>MMQIFPRHPSRPLLLAALAFSLATGSGAAQDIMSGANQCYGTSQDRKAGEVRNVRALYRRSDSDQTGQDVFVGFNFSLWDVPNETHGITANCAREGEQIVCAIECDGGRLRLKQGKNGQLLAEASGLRVDALQATESLLPQVMGADGGVLNDIFVLDPLPAENGTCDAEPQRTFVELREGDLSPRVRILEAKLGQLGHLLEFPDTVFDETTTLSVISFQEQYNLPVTGVVDQRTAEAIESIAATSAGGC</sequence>
<dbReference type="InterPro" id="IPR002477">
    <property type="entry name" value="Peptidoglycan-bd-like"/>
</dbReference>
<dbReference type="SUPFAM" id="SSF47090">
    <property type="entry name" value="PGBD-like"/>
    <property type="match status" value="1"/>
</dbReference>
<name>A0ABW4JZS6_9HYPH</name>
<proteinExistence type="predicted"/>
<dbReference type="InterPro" id="IPR036365">
    <property type="entry name" value="PGBD-like_sf"/>
</dbReference>
<protein>
    <submittedName>
        <fullName evidence="3">Peptidoglycan-binding protein</fullName>
    </submittedName>
</protein>
<keyword evidence="4" id="KW-1185">Reference proteome</keyword>
<evidence type="ECO:0000313" key="4">
    <source>
        <dbReference type="Proteomes" id="UP001597327"/>
    </source>
</evidence>
<keyword evidence="1" id="KW-0732">Signal</keyword>
<dbReference type="RefSeq" id="WP_149892882.1">
    <property type="nucleotide sequence ID" value="NZ_JBHUFA010000004.1"/>
</dbReference>
<dbReference type="Gene3D" id="1.10.101.10">
    <property type="entry name" value="PGBD-like superfamily/PGBD"/>
    <property type="match status" value="1"/>
</dbReference>
<dbReference type="EMBL" id="JBHUFA010000004">
    <property type="protein sequence ID" value="MFD1696218.1"/>
    <property type="molecule type" value="Genomic_DNA"/>
</dbReference>
<evidence type="ECO:0000313" key="3">
    <source>
        <dbReference type="EMBL" id="MFD1696218.1"/>
    </source>
</evidence>
<comment type="caution">
    <text evidence="3">The sequence shown here is derived from an EMBL/GenBank/DDBJ whole genome shotgun (WGS) entry which is preliminary data.</text>
</comment>
<dbReference type="Proteomes" id="UP001597327">
    <property type="component" value="Unassembled WGS sequence"/>
</dbReference>
<dbReference type="InterPro" id="IPR036366">
    <property type="entry name" value="PGBDSf"/>
</dbReference>
<gene>
    <name evidence="3" type="ORF">ACFSC7_11880</name>
</gene>
<evidence type="ECO:0000259" key="2">
    <source>
        <dbReference type="Pfam" id="PF01471"/>
    </source>
</evidence>
<feature type="signal peptide" evidence="1">
    <location>
        <begin position="1"/>
        <end position="28"/>
    </location>
</feature>
<feature type="chain" id="PRO_5045300408" evidence="1">
    <location>
        <begin position="29"/>
        <end position="249"/>
    </location>
</feature>
<organism evidence="3 4">
    <name type="scientific">Roseibium aestuarii</name>
    <dbReference type="NCBI Taxonomy" id="2600299"/>
    <lineage>
        <taxon>Bacteria</taxon>
        <taxon>Pseudomonadati</taxon>
        <taxon>Pseudomonadota</taxon>
        <taxon>Alphaproteobacteria</taxon>
        <taxon>Hyphomicrobiales</taxon>
        <taxon>Stappiaceae</taxon>
        <taxon>Roseibium</taxon>
    </lineage>
</organism>